<dbReference type="AlphaFoldDB" id="X6LEZ5"/>
<proteinExistence type="predicted"/>
<gene>
    <name evidence="1" type="ORF">RFI_36872</name>
</gene>
<keyword evidence="2" id="KW-1185">Reference proteome</keyword>
<dbReference type="EMBL" id="ASPP01040689">
    <property type="protein sequence ID" value="ETO00568.1"/>
    <property type="molecule type" value="Genomic_DNA"/>
</dbReference>
<accession>X6LEZ5</accession>
<protein>
    <submittedName>
        <fullName evidence="1">Uncharacterized protein</fullName>
    </submittedName>
</protein>
<organism evidence="1 2">
    <name type="scientific">Reticulomyxa filosa</name>
    <dbReference type="NCBI Taxonomy" id="46433"/>
    <lineage>
        <taxon>Eukaryota</taxon>
        <taxon>Sar</taxon>
        <taxon>Rhizaria</taxon>
        <taxon>Retaria</taxon>
        <taxon>Foraminifera</taxon>
        <taxon>Monothalamids</taxon>
        <taxon>Reticulomyxidae</taxon>
        <taxon>Reticulomyxa</taxon>
    </lineage>
</organism>
<reference evidence="1 2" key="1">
    <citation type="journal article" date="2013" name="Curr. Biol.">
        <title>The Genome of the Foraminiferan Reticulomyxa filosa.</title>
        <authorList>
            <person name="Glockner G."/>
            <person name="Hulsmann N."/>
            <person name="Schleicher M."/>
            <person name="Noegel A.A."/>
            <person name="Eichinger L."/>
            <person name="Gallinger C."/>
            <person name="Pawlowski J."/>
            <person name="Sierra R."/>
            <person name="Euteneuer U."/>
            <person name="Pillet L."/>
            <person name="Moustafa A."/>
            <person name="Platzer M."/>
            <person name="Groth M."/>
            <person name="Szafranski K."/>
            <person name="Schliwa M."/>
        </authorList>
    </citation>
    <scope>NUCLEOTIDE SEQUENCE [LARGE SCALE GENOMIC DNA]</scope>
</reference>
<feature type="non-terminal residue" evidence="1">
    <location>
        <position position="130"/>
    </location>
</feature>
<sequence>MDIDNKPTNNRKRKLDNDDIYDLNTKKRRTNEQSLQVQVAIRAEVDEKKKDEKINFENMWKFKSRDRHNFLCSSSPTLVITSVIRNAREKLGIKLTRKENAILQKKESPSKLIQIKKKSDNANQYSYTEA</sequence>
<comment type="caution">
    <text evidence="1">The sequence shown here is derived from an EMBL/GenBank/DDBJ whole genome shotgun (WGS) entry which is preliminary data.</text>
</comment>
<evidence type="ECO:0000313" key="1">
    <source>
        <dbReference type="EMBL" id="ETO00568.1"/>
    </source>
</evidence>
<name>X6LEZ5_RETFI</name>
<dbReference type="Proteomes" id="UP000023152">
    <property type="component" value="Unassembled WGS sequence"/>
</dbReference>
<evidence type="ECO:0000313" key="2">
    <source>
        <dbReference type="Proteomes" id="UP000023152"/>
    </source>
</evidence>